<evidence type="ECO:0000313" key="4">
    <source>
        <dbReference type="EMBL" id="CAF3917977.1"/>
    </source>
</evidence>
<name>A0A815SE28_9BILA</name>
<gene>
    <name evidence="2" type="ORF">IZO911_LOCUS44173</name>
    <name evidence="5" type="ORF">KXQ929_LOCUS31973</name>
    <name evidence="4" type="ORF">OKA104_LOCUS25098</name>
    <name evidence="3" type="ORF">VCS650_LOCUS41648</name>
</gene>
<comment type="caution">
    <text evidence="3">The sequence shown here is derived from an EMBL/GenBank/DDBJ whole genome shotgun (WGS) entry which is preliminary data.</text>
</comment>
<dbReference type="EMBL" id="CAJNOE010002506">
    <property type="protein sequence ID" value="CAF1484778.1"/>
    <property type="molecule type" value="Genomic_DNA"/>
</dbReference>
<evidence type="ECO:0000313" key="5">
    <source>
        <dbReference type="EMBL" id="CAF4058246.1"/>
    </source>
</evidence>
<dbReference type="Proteomes" id="UP000663868">
    <property type="component" value="Unassembled WGS sequence"/>
</dbReference>
<proteinExistence type="predicted"/>
<feature type="signal peptide" evidence="1">
    <location>
        <begin position="1"/>
        <end position="20"/>
    </location>
</feature>
<dbReference type="EMBL" id="CAJOAY010002072">
    <property type="protein sequence ID" value="CAF3917977.1"/>
    <property type="molecule type" value="Genomic_DNA"/>
</dbReference>
<dbReference type="Proteomes" id="UP000663891">
    <property type="component" value="Unassembled WGS sequence"/>
</dbReference>
<protein>
    <submittedName>
        <fullName evidence="3">Uncharacterized protein</fullName>
    </submittedName>
</protein>
<dbReference type="EMBL" id="CAJOBB010003777">
    <property type="protein sequence ID" value="CAF4058246.1"/>
    <property type="molecule type" value="Genomic_DNA"/>
</dbReference>
<dbReference type="Proteomes" id="UP000663860">
    <property type="component" value="Unassembled WGS sequence"/>
</dbReference>
<accession>A0A815SE28</accession>
<organism evidence="3 6">
    <name type="scientific">Adineta steineri</name>
    <dbReference type="NCBI Taxonomy" id="433720"/>
    <lineage>
        <taxon>Eukaryota</taxon>
        <taxon>Metazoa</taxon>
        <taxon>Spiralia</taxon>
        <taxon>Gnathifera</taxon>
        <taxon>Rotifera</taxon>
        <taxon>Eurotatoria</taxon>
        <taxon>Bdelloidea</taxon>
        <taxon>Adinetida</taxon>
        <taxon>Adinetidae</taxon>
        <taxon>Adineta</taxon>
    </lineage>
</organism>
<keyword evidence="1" id="KW-0732">Signal</keyword>
<evidence type="ECO:0000256" key="1">
    <source>
        <dbReference type="SAM" id="SignalP"/>
    </source>
</evidence>
<dbReference type="OrthoDB" id="10076574at2759"/>
<evidence type="ECO:0000313" key="2">
    <source>
        <dbReference type="EMBL" id="CAF1484778.1"/>
    </source>
</evidence>
<evidence type="ECO:0000313" key="6">
    <source>
        <dbReference type="Proteomes" id="UP000663891"/>
    </source>
</evidence>
<evidence type="ECO:0000313" key="3">
    <source>
        <dbReference type="EMBL" id="CAF1489966.1"/>
    </source>
</evidence>
<dbReference type="Proteomes" id="UP000663881">
    <property type="component" value="Unassembled WGS sequence"/>
</dbReference>
<dbReference type="AlphaFoldDB" id="A0A815SE28"/>
<feature type="chain" id="PRO_5036412234" evidence="1">
    <location>
        <begin position="21"/>
        <end position="198"/>
    </location>
</feature>
<dbReference type="EMBL" id="CAJNON010001874">
    <property type="protein sequence ID" value="CAF1489966.1"/>
    <property type="molecule type" value="Genomic_DNA"/>
</dbReference>
<reference evidence="3" key="1">
    <citation type="submission" date="2021-02" db="EMBL/GenBank/DDBJ databases">
        <authorList>
            <person name="Nowell W R."/>
        </authorList>
    </citation>
    <scope>NUCLEOTIDE SEQUENCE</scope>
</reference>
<sequence>MYKTTILLTSLLCLLTISRASQQVWCSSNLQCYSKYAGLYYLTLTNGNYTWYMQLTLRLDSSETWTGNDQVGVEQPQSTDSFFQPYSDGNGKWSCDGNNNRKVQIKDYGFMYATAKLPTSNFIYHNNFYLDLNNGRHITGTFQYRTYNLNTTYLDETARNSNIKHSYLKKDQVGDVVNYNVTGYQIDRFCENLQKARE</sequence>